<dbReference type="OrthoDB" id="9777711at2"/>
<dbReference type="InterPro" id="IPR029045">
    <property type="entry name" value="ClpP/crotonase-like_dom_sf"/>
</dbReference>
<dbReference type="Proteomes" id="UP000198649">
    <property type="component" value="Unassembled WGS sequence"/>
</dbReference>
<accession>A0A1I3LY98</accession>
<dbReference type="EMBL" id="FOQG01000014">
    <property type="protein sequence ID" value="SFI89647.1"/>
    <property type="molecule type" value="Genomic_DNA"/>
</dbReference>
<gene>
    <name evidence="2" type="ORF">SAMN05216561_114129</name>
</gene>
<reference evidence="2 3" key="1">
    <citation type="submission" date="2016-10" db="EMBL/GenBank/DDBJ databases">
        <authorList>
            <person name="de Groot N.N."/>
        </authorList>
    </citation>
    <scope>NUCLEOTIDE SEQUENCE [LARGE SCALE GENOMIC DNA]</scope>
    <source>
        <strain evidence="2 3">CGMCC 1.11156</strain>
    </source>
</reference>
<dbReference type="CDD" id="cd06558">
    <property type="entry name" value="crotonase-like"/>
    <property type="match status" value="1"/>
</dbReference>
<dbReference type="SUPFAM" id="SSF52096">
    <property type="entry name" value="ClpP/crotonase"/>
    <property type="match status" value="1"/>
</dbReference>
<sequence length="258" mass="26732">MTDPELDVRLEGGALWLTLDRPEVFNALSPQMAVDIARLTEEAVARDDVRVVVLTGTGAAFSTGADISGADAHENFDVRALDAANRIIRAIVALDKPVVAAVNGVAAGVGCSAALAADIIVAAESASFLLAFARIGLMPDGGASTTVAASIGRARAMRMGLLAEPLTAQEAYDAGLVTHVVPDADFPATVDKVVGRLASGPPLALAATKRAINAATLHQLEDALERERAGQSLLLRTADVAEGMRAFGERRRPVFTGE</sequence>
<dbReference type="AlphaFoldDB" id="A0A1I3LY98"/>
<evidence type="ECO:0000256" key="1">
    <source>
        <dbReference type="ARBA" id="ARBA00005254"/>
    </source>
</evidence>
<dbReference type="InterPro" id="IPR014748">
    <property type="entry name" value="Enoyl-CoA_hydra_C"/>
</dbReference>
<name>A0A1I3LY98_9ACTN</name>
<dbReference type="PANTHER" id="PTHR43459:SF1">
    <property type="entry name" value="EG:BACN32G11.4 PROTEIN"/>
    <property type="match status" value="1"/>
</dbReference>
<dbReference type="RefSeq" id="WP_091115539.1">
    <property type="nucleotide sequence ID" value="NZ_BKAF01000017.1"/>
</dbReference>
<protein>
    <submittedName>
        <fullName evidence="2">Enoyl-CoA hydratase</fullName>
    </submittedName>
</protein>
<organism evidence="2 3">
    <name type="scientific">Nocardioides psychrotolerans</name>
    <dbReference type="NCBI Taxonomy" id="1005945"/>
    <lineage>
        <taxon>Bacteria</taxon>
        <taxon>Bacillati</taxon>
        <taxon>Actinomycetota</taxon>
        <taxon>Actinomycetes</taxon>
        <taxon>Propionibacteriales</taxon>
        <taxon>Nocardioidaceae</taxon>
        <taxon>Nocardioides</taxon>
    </lineage>
</organism>
<keyword evidence="3" id="KW-1185">Reference proteome</keyword>
<dbReference type="STRING" id="1005945.SAMN05216561_114129"/>
<dbReference type="InterPro" id="IPR001753">
    <property type="entry name" value="Enoyl-CoA_hydra/iso"/>
</dbReference>
<evidence type="ECO:0000313" key="3">
    <source>
        <dbReference type="Proteomes" id="UP000198649"/>
    </source>
</evidence>
<dbReference type="PANTHER" id="PTHR43459">
    <property type="entry name" value="ENOYL-COA HYDRATASE"/>
    <property type="match status" value="1"/>
</dbReference>
<proteinExistence type="inferred from homology"/>
<comment type="similarity">
    <text evidence="1">Belongs to the enoyl-CoA hydratase/isomerase family.</text>
</comment>
<evidence type="ECO:0000313" key="2">
    <source>
        <dbReference type="EMBL" id="SFI89647.1"/>
    </source>
</evidence>
<dbReference type="Gene3D" id="1.10.12.10">
    <property type="entry name" value="Lyase 2-enoyl-coa Hydratase, Chain A, domain 2"/>
    <property type="match status" value="1"/>
</dbReference>
<dbReference type="Gene3D" id="3.90.226.10">
    <property type="entry name" value="2-enoyl-CoA Hydratase, Chain A, domain 1"/>
    <property type="match status" value="1"/>
</dbReference>
<dbReference type="Pfam" id="PF00378">
    <property type="entry name" value="ECH_1"/>
    <property type="match status" value="1"/>
</dbReference>
<dbReference type="GO" id="GO:0003824">
    <property type="term" value="F:catalytic activity"/>
    <property type="evidence" value="ECO:0007669"/>
    <property type="project" value="UniProtKB-ARBA"/>
</dbReference>